<dbReference type="InterPro" id="IPR000212">
    <property type="entry name" value="DNA_helicase_UvrD/REP"/>
</dbReference>
<comment type="similarity">
    <text evidence="1 11">Belongs to the helicase family. UvrD subfamily.</text>
</comment>
<dbReference type="GO" id="GO:0005524">
    <property type="term" value="F:ATP binding"/>
    <property type="evidence" value="ECO:0007669"/>
    <property type="project" value="UniProtKB-UniRule"/>
</dbReference>
<evidence type="ECO:0000256" key="1">
    <source>
        <dbReference type="ARBA" id="ARBA00009922"/>
    </source>
</evidence>
<comment type="function">
    <text evidence="11">Rep helicase is a single-stranded DNA-dependent ATPase involved in DNA replication; it can initiate unwinding at a nick in the DNA. It binds to the single-stranded DNA and acts in a progressive fashion along the DNA in the 3' to 5' direction.</text>
</comment>
<dbReference type="Gene3D" id="1.10.10.160">
    <property type="match status" value="1"/>
</dbReference>
<dbReference type="PROSITE" id="PS51198">
    <property type="entry name" value="UVRD_HELICASE_ATP_BIND"/>
    <property type="match status" value="1"/>
</dbReference>
<dbReference type="GO" id="GO:0005829">
    <property type="term" value="C:cytosol"/>
    <property type="evidence" value="ECO:0007669"/>
    <property type="project" value="TreeGrafter"/>
</dbReference>
<dbReference type="HAMAP" id="MF_01920">
    <property type="entry name" value="Helicase_Rep"/>
    <property type="match status" value="1"/>
</dbReference>
<evidence type="ECO:0000256" key="4">
    <source>
        <dbReference type="ARBA" id="ARBA00022801"/>
    </source>
</evidence>
<evidence type="ECO:0000256" key="5">
    <source>
        <dbReference type="ARBA" id="ARBA00022806"/>
    </source>
</evidence>
<evidence type="ECO:0000259" key="14">
    <source>
        <dbReference type="PROSITE" id="PS51198"/>
    </source>
</evidence>
<keyword evidence="6 11" id="KW-0067">ATP-binding</keyword>
<evidence type="ECO:0000256" key="6">
    <source>
        <dbReference type="ARBA" id="ARBA00022840"/>
    </source>
</evidence>
<dbReference type="Pfam" id="PF13361">
    <property type="entry name" value="UvrD_C"/>
    <property type="match status" value="1"/>
</dbReference>
<dbReference type="AlphaFoldDB" id="A0A2P1PVC9"/>
<protein>
    <recommendedName>
        <fullName evidence="11">ATP-dependent DNA helicase Rep</fullName>
        <ecNumber evidence="11">5.6.2.4</ecNumber>
    </recommendedName>
    <alternativeName>
        <fullName evidence="11">DNA 3'-5' helicase Rep</fullName>
    </alternativeName>
</protein>
<comment type="catalytic activity">
    <reaction evidence="10 11">
        <text>ATP + H2O = ADP + phosphate + H(+)</text>
        <dbReference type="Rhea" id="RHEA:13065"/>
        <dbReference type="ChEBI" id="CHEBI:15377"/>
        <dbReference type="ChEBI" id="CHEBI:15378"/>
        <dbReference type="ChEBI" id="CHEBI:30616"/>
        <dbReference type="ChEBI" id="CHEBI:43474"/>
        <dbReference type="ChEBI" id="CHEBI:456216"/>
        <dbReference type="EC" id="5.6.2.4"/>
    </reaction>
</comment>
<evidence type="ECO:0000259" key="15">
    <source>
        <dbReference type="PROSITE" id="PS51217"/>
    </source>
</evidence>
<evidence type="ECO:0000313" key="17">
    <source>
        <dbReference type="Proteomes" id="UP000241074"/>
    </source>
</evidence>
<dbReference type="Gene3D" id="1.10.486.10">
    <property type="entry name" value="PCRA, domain 4"/>
    <property type="match status" value="1"/>
</dbReference>
<feature type="region of interest" description="Disordered" evidence="13">
    <location>
        <begin position="641"/>
        <end position="665"/>
    </location>
</feature>
<keyword evidence="5 11" id="KW-0347">Helicase</keyword>
<dbReference type="GO" id="GO:0043138">
    <property type="term" value="F:3'-5' DNA helicase activity"/>
    <property type="evidence" value="ECO:0007669"/>
    <property type="project" value="UniProtKB-UniRule"/>
</dbReference>
<accession>A0A2P1PVC9</accession>
<dbReference type="KEGG" id="xba:C7S18_17135"/>
<comment type="catalytic activity">
    <reaction evidence="9 11">
        <text>Couples ATP hydrolysis with the unwinding of duplex DNA by translocating in the 3'-5' direction.</text>
        <dbReference type="EC" id="5.6.2.4"/>
    </reaction>
</comment>
<dbReference type="InterPro" id="IPR027417">
    <property type="entry name" value="P-loop_NTPase"/>
</dbReference>
<evidence type="ECO:0000256" key="2">
    <source>
        <dbReference type="ARBA" id="ARBA00022705"/>
    </source>
</evidence>
<dbReference type="Pfam" id="PF00580">
    <property type="entry name" value="UvrD-helicase"/>
    <property type="match status" value="1"/>
</dbReference>
<evidence type="ECO:0000256" key="12">
    <source>
        <dbReference type="PROSITE-ProRule" id="PRU00560"/>
    </source>
</evidence>
<feature type="binding site" evidence="12">
    <location>
        <begin position="42"/>
        <end position="49"/>
    </location>
    <ligand>
        <name>ATP</name>
        <dbReference type="ChEBI" id="CHEBI:30616"/>
    </ligand>
</feature>
<evidence type="ECO:0000313" key="16">
    <source>
        <dbReference type="EMBL" id="AVP98799.1"/>
    </source>
</evidence>
<feature type="domain" description="UvrD-like helicase C-terminal" evidence="15">
    <location>
        <begin position="298"/>
        <end position="572"/>
    </location>
</feature>
<evidence type="ECO:0000256" key="7">
    <source>
        <dbReference type="ARBA" id="ARBA00023125"/>
    </source>
</evidence>
<evidence type="ECO:0000256" key="3">
    <source>
        <dbReference type="ARBA" id="ARBA00022741"/>
    </source>
</evidence>
<dbReference type="InterPro" id="IPR013986">
    <property type="entry name" value="DExx_box_DNA_helicase_dom_sf"/>
</dbReference>
<name>A0A2P1PVC9_9GAMM</name>
<evidence type="ECO:0000256" key="13">
    <source>
        <dbReference type="SAM" id="MobiDB-lite"/>
    </source>
</evidence>
<dbReference type="InterPro" id="IPR005752">
    <property type="entry name" value="Helicase_Rep"/>
</dbReference>
<feature type="domain" description="UvrD-like helicase ATP-binding" evidence="14">
    <location>
        <begin position="21"/>
        <end position="297"/>
    </location>
</feature>
<keyword evidence="17" id="KW-1185">Reference proteome</keyword>
<reference evidence="16 17" key="2">
    <citation type="submission" date="2018-03" db="EMBL/GenBank/DDBJ databases">
        <authorList>
            <person name="Keele B.F."/>
        </authorList>
    </citation>
    <scope>NUCLEOTIDE SEQUENCE [LARGE SCALE GENOMIC DNA]</scope>
    <source>
        <strain evidence="16 17">D13</strain>
    </source>
</reference>
<dbReference type="Gene3D" id="3.40.50.300">
    <property type="entry name" value="P-loop containing nucleotide triphosphate hydrolases"/>
    <property type="match status" value="2"/>
</dbReference>
<dbReference type="Proteomes" id="UP000241074">
    <property type="component" value="Chromosome"/>
</dbReference>
<evidence type="ECO:0000256" key="11">
    <source>
        <dbReference type="HAMAP-Rule" id="MF_01920"/>
    </source>
</evidence>
<feature type="binding site" evidence="11">
    <location>
        <position position="295"/>
    </location>
    <ligand>
        <name>ATP</name>
        <dbReference type="ChEBI" id="CHEBI:30616"/>
    </ligand>
</feature>
<dbReference type="GO" id="GO:0003697">
    <property type="term" value="F:single-stranded DNA binding"/>
    <property type="evidence" value="ECO:0007669"/>
    <property type="project" value="UniProtKB-UniRule"/>
</dbReference>
<organism evidence="16 17">
    <name type="scientific">Ahniella affigens</name>
    <dbReference type="NCBI Taxonomy" id="2021234"/>
    <lineage>
        <taxon>Bacteria</taxon>
        <taxon>Pseudomonadati</taxon>
        <taxon>Pseudomonadota</taxon>
        <taxon>Gammaproteobacteria</taxon>
        <taxon>Lysobacterales</taxon>
        <taxon>Rhodanobacteraceae</taxon>
        <taxon>Ahniella</taxon>
    </lineage>
</organism>
<dbReference type="GO" id="GO:0016887">
    <property type="term" value="F:ATP hydrolysis activity"/>
    <property type="evidence" value="ECO:0007669"/>
    <property type="project" value="RHEA"/>
</dbReference>
<feature type="compositionally biased region" description="Basic and acidic residues" evidence="13">
    <location>
        <begin position="641"/>
        <end position="652"/>
    </location>
</feature>
<dbReference type="PANTHER" id="PTHR11070">
    <property type="entry name" value="UVRD / RECB / PCRA DNA HELICASE FAMILY MEMBER"/>
    <property type="match status" value="1"/>
</dbReference>
<dbReference type="EMBL" id="CP027860">
    <property type="protein sequence ID" value="AVP98799.1"/>
    <property type="molecule type" value="Genomic_DNA"/>
</dbReference>
<dbReference type="PANTHER" id="PTHR11070:SF64">
    <property type="entry name" value="ATP-DEPENDENT DNA HELICASE REP"/>
    <property type="match status" value="1"/>
</dbReference>
<dbReference type="GO" id="GO:0000725">
    <property type="term" value="P:recombinational repair"/>
    <property type="evidence" value="ECO:0007669"/>
    <property type="project" value="TreeGrafter"/>
</dbReference>
<sequence>MPNQQPQPLQWQALDLMPALVSLNPEQRAAVHYLAGPLLVLAGAGSGKTRVITEKIAELLRSGHQAERIAAITFTNKAAREMRERVAKLISKEAAETLQVSTFHALGLRFLSMEHAAAGLRRGFTVLDADDSFGILKDLSPKAQKSDVYDLLRQLIGRAKDEGLTPEQALKAARSPRELQAAEIYQAYQQRLQTFNAVDFDDLIALPERVLREQEAVRLRWREKLSYVLVDEYQDTNRTQYRLLKELVGPRGAFTAVGDDDQSIYAWRGANPENLNQLTVDYPHLKVIKLEQNYRCSGRILRCANAVIGNNPHLFEKRLWSAHGEGDHIRILNCRDDQHEAERIAAEIVYKREQQKALWSDFAILYRGNHQARALEQALRLARAPYHLSGGQAFFDRAEVRDVLAYLRLIANPDDDAAFLRAVQVPKREIGTITLEKLATLAGSKHVSLLKAAESIEVQKQLAARPGAQIAEFAGLFRHWREAATRMGAGDLTALVIQESGYAQHLVAGLRDPESKARREENMQELVRFLRESDKGRDGLSALANQLALISFSDRDDPGNAVRLSTLHASKGLEFRHVWLVGVEDGTLPHQGAIDEGRLEEERRLFYVGITRAKESLTMSVSQQKKRFGEMERLKPSRFLRELPETDVRQEGDDPEREAEEKRERNLSHFARIADLLK</sequence>
<evidence type="ECO:0000256" key="8">
    <source>
        <dbReference type="ARBA" id="ARBA00023235"/>
    </source>
</evidence>
<keyword evidence="8 11" id="KW-0413">Isomerase</keyword>
<keyword evidence="7 11" id="KW-0238">DNA-binding</keyword>
<keyword evidence="2 11" id="KW-0235">DNA replication</keyword>
<dbReference type="PROSITE" id="PS51217">
    <property type="entry name" value="UVRD_HELICASE_CTER"/>
    <property type="match status" value="1"/>
</dbReference>
<dbReference type="SUPFAM" id="SSF52540">
    <property type="entry name" value="P-loop containing nucleoside triphosphate hydrolases"/>
    <property type="match status" value="1"/>
</dbReference>
<dbReference type="OrthoDB" id="9806690at2"/>
<evidence type="ECO:0000256" key="10">
    <source>
        <dbReference type="ARBA" id="ARBA00048988"/>
    </source>
</evidence>
<dbReference type="InterPro" id="IPR014016">
    <property type="entry name" value="UvrD-like_ATP-bd"/>
</dbReference>
<proteinExistence type="inferred from homology"/>
<dbReference type="GO" id="GO:0006260">
    <property type="term" value="P:DNA replication"/>
    <property type="evidence" value="ECO:0007669"/>
    <property type="project" value="UniProtKB-UniRule"/>
</dbReference>
<evidence type="ECO:0000256" key="9">
    <source>
        <dbReference type="ARBA" id="ARBA00034617"/>
    </source>
</evidence>
<dbReference type="InterPro" id="IPR014017">
    <property type="entry name" value="DNA_helicase_UvrD-like_C"/>
</dbReference>
<dbReference type="CDD" id="cd18807">
    <property type="entry name" value="SF1_C_UvrD"/>
    <property type="match status" value="1"/>
</dbReference>
<keyword evidence="4 11" id="KW-0378">Hydrolase</keyword>
<keyword evidence="3 11" id="KW-0547">Nucleotide-binding</keyword>
<dbReference type="CDD" id="cd17932">
    <property type="entry name" value="DEXQc_UvrD"/>
    <property type="match status" value="1"/>
</dbReference>
<reference evidence="16 17" key="1">
    <citation type="submission" date="2018-03" db="EMBL/GenBank/DDBJ databases">
        <title>Ahniella affigens gen. nov., sp. nov., a gammaproteobacterium isolated from sandy soil near a stream.</title>
        <authorList>
            <person name="Ko Y."/>
            <person name="Kim J.-H."/>
        </authorList>
    </citation>
    <scope>NUCLEOTIDE SEQUENCE [LARGE SCALE GENOMIC DNA]</scope>
    <source>
        <strain evidence="16 17">D13</strain>
    </source>
</reference>
<dbReference type="EC" id="5.6.2.4" evidence="11"/>
<comment type="subunit">
    <text evidence="11">Homodimer.</text>
</comment>
<gene>
    <name evidence="11" type="primary">rep</name>
    <name evidence="16" type="ORF">C7S18_17135</name>
</gene>